<reference evidence="1" key="1">
    <citation type="submission" date="2017-07" db="EMBL/GenBank/DDBJ databases">
        <title>Taro Niue Genome Assembly and Annotation.</title>
        <authorList>
            <person name="Atibalentja N."/>
            <person name="Keating K."/>
            <person name="Fields C.J."/>
        </authorList>
    </citation>
    <scope>NUCLEOTIDE SEQUENCE</scope>
    <source>
        <strain evidence="1">Niue_2</strain>
        <tissue evidence="1">Leaf</tissue>
    </source>
</reference>
<proteinExistence type="predicted"/>
<dbReference type="Proteomes" id="UP000652761">
    <property type="component" value="Unassembled WGS sequence"/>
</dbReference>
<keyword evidence="2" id="KW-1185">Reference proteome</keyword>
<dbReference type="AlphaFoldDB" id="A0A843TP11"/>
<comment type="caution">
    <text evidence="1">The sequence shown here is derived from an EMBL/GenBank/DDBJ whole genome shotgun (WGS) entry which is preliminary data.</text>
</comment>
<evidence type="ECO:0000313" key="2">
    <source>
        <dbReference type="Proteomes" id="UP000652761"/>
    </source>
</evidence>
<protein>
    <submittedName>
        <fullName evidence="1">Uncharacterized protein</fullName>
    </submittedName>
</protein>
<evidence type="ECO:0000313" key="1">
    <source>
        <dbReference type="EMBL" id="MQL71130.1"/>
    </source>
</evidence>
<name>A0A843TP11_COLES</name>
<dbReference type="EMBL" id="NMUH01000089">
    <property type="protein sequence ID" value="MQL71130.1"/>
    <property type="molecule type" value="Genomic_DNA"/>
</dbReference>
<accession>A0A843TP11</accession>
<sequence>MRACLPRRPPLTADVDAPLPQPPSLANSQAGVSIIKAYILLLLPETCIIEQLFDLLLTFCLQSHGKLATHLLYRMYKNVVLMSFLSIVLSKKMENHIKINSPSAKYGLWQ</sequence>
<organism evidence="1 2">
    <name type="scientific">Colocasia esculenta</name>
    <name type="common">Wild taro</name>
    <name type="synonym">Arum esculentum</name>
    <dbReference type="NCBI Taxonomy" id="4460"/>
    <lineage>
        <taxon>Eukaryota</taxon>
        <taxon>Viridiplantae</taxon>
        <taxon>Streptophyta</taxon>
        <taxon>Embryophyta</taxon>
        <taxon>Tracheophyta</taxon>
        <taxon>Spermatophyta</taxon>
        <taxon>Magnoliopsida</taxon>
        <taxon>Liliopsida</taxon>
        <taxon>Araceae</taxon>
        <taxon>Aroideae</taxon>
        <taxon>Colocasieae</taxon>
        <taxon>Colocasia</taxon>
    </lineage>
</organism>
<gene>
    <name evidence="1" type="ORF">Taro_003458</name>
</gene>